<keyword evidence="13" id="KW-1185">Reference proteome</keyword>
<protein>
    <recommendedName>
        <fullName evidence="10">Molybdenum transport system permease</fullName>
    </recommendedName>
</protein>
<keyword evidence="3 9" id="KW-0813">Transport</keyword>
<keyword evidence="7 9" id="KW-1133">Transmembrane helix</keyword>
<feature type="domain" description="ABC transmembrane type-1" evidence="11">
    <location>
        <begin position="22"/>
        <end position="226"/>
    </location>
</feature>
<feature type="transmembrane region" description="Helical" evidence="9">
    <location>
        <begin position="163"/>
        <end position="185"/>
    </location>
</feature>
<keyword evidence="5 10" id="KW-0500">Molybdenum</keyword>
<name>A0ABS4H126_9BACL</name>
<dbReference type="InterPro" id="IPR011867">
    <property type="entry name" value="ModB_ABC"/>
</dbReference>
<evidence type="ECO:0000256" key="6">
    <source>
        <dbReference type="ARBA" id="ARBA00022692"/>
    </source>
</evidence>
<accession>A0ABS4H126</accession>
<evidence type="ECO:0000256" key="1">
    <source>
        <dbReference type="ARBA" id="ARBA00004651"/>
    </source>
</evidence>
<evidence type="ECO:0000256" key="4">
    <source>
        <dbReference type="ARBA" id="ARBA00022475"/>
    </source>
</evidence>
<dbReference type="InterPro" id="IPR000515">
    <property type="entry name" value="MetI-like"/>
</dbReference>
<keyword evidence="8 9" id="KW-0472">Membrane</keyword>
<evidence type="ECO:0000313" key="12">
    <source>
        <dbReference type="EMBL" id="MBP1935977.1"/>
    </source>
</evidence>
<comment type="subcellular location">
    <subcellularLocation>
        <location evidence="1 9">Cell membrane</location>
        <topology evidence="1 9">Multi-pass membrane protein</topology>
    </subcellularLocation>
</comment>
<dbReference type="Gene3D" id="1.10.3720.10">
    <property type="entry name" value="MetI-like"/>
    <property type="match status" value="1"/>
</dbReference>
<keyword evidence="4 10" id="KW-1003">Cell membrane</keyword>
<dbReference type="PANTHER" id="PTHR30183">
    <property type="entry name" value="MOLYBDENUM TRANSPORT SYSTEM PERMEASE PROTEIN MODB"/>
    <property type="match status" value="1"/>
</dbReference>
<feature type="transmembrane region" description="Helical" evidence="9">
    <location>
        <begin position="28"/>
        <end position="48"/>
    </location>
</feature>
<evidence type="ECO:0000256" key="5">
    <source>
        <dbReference type="ARBA" id="ARBA00022505"/>
    </source>
</evidence>
<evidence type="ECO:0000256" key="2">
    <source>
        <dbReference type="ARBA" id="ARBA00007069"/>
    </source>
</evidence>
<sequence length="234" mass="25967">MDLLHLSNLIKTIDWESFLTPVWLSLKVSLIASIIVLLLGISAAWWMTNKRFFGKTFVETTFMLPLVLPPTVVGFILLMLLGRRSWIGQSLEWLYGRTVIFSWGAAVIAAVVVSFPLVYQTLKVGFSSVQQDYVDAARSSGASEWQVLRFITLPLSARSLMTAYLLGFARALGEFGATLMIAGNIPGKTQTIPTAIYVAAQSDHMGLAWLWTLGVVIISFILMLVVRKKGEEQH</sequence>
<dbReference type="CDD" id="cd06261">
    <property type="entry name" value="TM_PBP2"/>
    <property type="match status" value="1"/>
</dbReference>
<keyword evidence="6 9" id="KW-0812">Transmembrane</keyword>
<dbReference type="Proteomes" id="UP001519273">
    <property type="component" value="Unassembled WGS sequence"/>
</dbReference>
<evidence type="ECO:0000259" key="11">
    <source>
        <dbReference type="PROSITE" id="PS50928"/>
    </source>
</evidence>
<gene>
    <name evidence="12" type="ORF">J2Z20_000838</name>
</gene>
<evidence type="ECO:0000256" key="8">
    <source>
        <dbReference type="ARBA" id="ARBA00023136"/>
    </source>
</evidence>
<evidence type="ECO:0000256" key="10">
    <source>
        <dbReference type="RuleBase" id="RU365097"/>
    </source>
</evidence>
<feature type="transmembrane region" description="Helical" evidence="9">
    <location>
        <begin position="60"/>
        <end position="80"/>
    </location>
</feature>
<feature type="transmembrane region" description="Helical" evidence="9">
    <location>
        <begin position="100"/>
        <end position="119"/>
    </location>
</feature>
<evidence type="ECO:0000313" key="13">
    <source>
        <dbReference type="Proteomes" id="UP001519273"/>
    </source>
</evidence>
<feature type="transmembrane region" description="Helical" evidence="9">
    <location>
        <begin position="205"/>
        <end position="226"/>
    </location>
</feature>
<dbReference type="EMBL" id="JAGGKP010000001">
    <property type="protein sequence ID" value="MBP1935977.1"/>
    <property type="molecule type" value="Genomic_DNA"/>
</dbReference>
<organism evidence="12 13">
    <name type="scientific">Paenibacillus sediminis</name>
    <dbReference type="NCBI Taxonomy" id="664909"/>
    <lineage>
        <taxon>Bacteria</taxon>
        <taxon>Bacillati</taxon>
        <taxon>Bacillota</taxon>
        <taxon>Bacilli</taxon>
        <taxon>Bacillales</taxon>
        <taxon>Paenibacillaceae</taxon>
        <taxon>Paenibacillus</taxon>
    </lineage>
</organism>
<evidence type="ECO:0000256" key="7">
    <source>
        <dbReference type="ARBA" id="ARBA00022989"/>
    </source>
</evidence>
<dbReference type="PROSITE" id="PS50928">
    <property type="entry name" value="ABC_TM1"/>
    <property type="match status" value="1"/>
</dbReference>
<dbReference type="InterPro" id="IPR035906">
    <property type="entry name" value="MetI-like_sf"/>
</dbReference>
<proteinExistence type="inferred from homology"/>
<dbReference type="NCBIfam" id="TIGR02141">
    <property type="entry name" value="modB_ABC"/>
    <property type="match status" value="1"/>
</dbReference>
<reference evidence="12 13" key="1">
    <citation type="submission" date="2021-03" db="EMBL/GenBank/DDBJ databases">
        <title>Genomic Encyclopedia of Type Strains, Phase IV (KMG-IV): sequencing the most valuable type-strain genomes for metagenomic binning, comparative biology and taxonomic classification.</title>
        <authorList>
            <person name="Goeker M."/>
        </authorList>
    </citation>
    <scope>NUCLEOTIDE SEQUENCE [LARGE SCALE GENOMIC DNA]</scope>
    <source>
        <strain evidence="12 13">DSM 23491</strain>
    </source>
</reference>
<comment type="function">
    <text evidence="10">Part of the binding-protein-dependent transport system for molybdenum; probably responsible for the translocation of the substrate across the membrane.</text>
</comment>
<dbReference type="PANTHER" id="PTHR30183:SF3">
    <property type="entry name" value="MOLYBDENUM TRANSPORT SYSTEM PERMEASE PROTEIN MODB"/>
    <property type="match status" value="1"/>
</dbReference>
<comment type="similarity">
    <text evidence="2 10">Belongs to the binding-protein-dependent transport system permease family. CysTW subfamily.</text>
</comment>
<evidence type="ECO:0000256" key="3">
    <source>
        <dbReference type="ARBA" id="ARBA00022448"/>
    </source>
</evidence>
<dbReference type="SUPFAM" id="SSF161098">
    <property type="entry name" value="MetI-like"/>
    <property type="match status" value="1"/>
</dbReference>
<dbReference type="Pfam" id="PF00528">
    <property type="entry name" value="BPD_transp_1"/>
    <property type="match status" value="1"/>
</dbReference>
<comment type="caution">
    <text evidence="12">The sequence shown here is derived from an EMBL/GenBank/DDBJ whole genome shotgun (WGS) entry which is preliminary data.</text>
</comment>
<dbReference type="RefSeq" id="WP_209845703.1">
    <property type="nucleotide sequence ID" value="NZ_CBCRVE010000001.1"/>
</dbReference>
<evidence type="ECO:0000256" key="9">
    <source>
        <dbReference type="RuleBase" id="RU363032"/>
    </source>
</evidence>